<dbReference type="AlphaFoldDB" id="A0A3N4NWV0"/>
<keyword evidence="5" id="KW-1185">Reference proteome</keyword>
<dbReference type="Proteomes" id="UP000270856">
    <property type="component" value="Unassembled WGS sequence"/>
</dbReference>
<sequence>MKPVSLKKRRRPFRRGLIPSNLFNDNHFFDEPLWMKRLDEPALNIKETDDTFEIELAAPGYSKKDFNVTIDGGLLNISAEKESEEKEEEENYTCREFSYESFQRSLMLPETVKSEDVKAKYENGILKFHLAKKEEAKKPKIVEVS</sequence>
<reference evidence="4 5" key="1">
    <citation type="submission" date="2018-11" db="EMBL/GenBank/DDBJ databases">
        <title>Aureibaculum marinum gen. nov., sp. nov., a member of the family Flavobacteriaceae isolated from the Bohai Sea.</title>
        <authorList>
            <person name="Ji X."/>
        </authorList>
    </citation>
    <scope>NUCLEOTIDE SEQUENCE [LARGE SCALE GENOMIC DNA]</scope>
    <source>
        <strain evidence="4 5">BH-SD17</strain>
    </source>
</reference>
<feature type="domain" description="SHSP" evidence="3">
    <location>
        <begin position="33"/>
        <end position="145"/>
    </location>
</feature>
<comment type="similarity">
    <text evidence="1 2">Belongs to the small heat shock protein (HSP20) family.</text>
</comment>
<evidence type="ECO:0000313" key="4">
    <source>
        <dbReference type="EMBL" id="RPD98738.1"/>
    </source>
</evidence>
<comment type="caution">
    <text evidence="4">The sequence shown here is derived from an EMBL/GenBank/DDBJ whole genome shotgun (WGS) entry which is preliminary data.</text>
</comment>
<dbReference type="CDD" id="cd06464">
    <property type="entry name" value="ACD_sHsps-like"/>
    <property type="match status" value="1"/>
</dbReference>
<dbReference type="SUPFAM" id="SSF49764">
    <property type="entry name" value="HSP20-like chaperones"/>
    <property type="match status" value="1"/>
</dbReference>
<dbReference type="PANTHER" id="PTHR11527">
    <property type="entry name" value="HEAT-SHOCK PROTEIN 20 FAMILY MEMBER"/>
    <property type="match status" value="1"/>
</dbReference>
<evidence type="ECO:0000256" key="1">
    <source>
        <dbReference type="PROSITE-ProRule" id="PRU00285"/>
    </source>
</evidence>
<evidence type="ECO:0000313" key="5">
    <source>
        <dbReference type="Proteomes" id="UP000270856"/>
    </source>
</evidence>
<evidence type="ECO:0000256" key="2">
    <source>
        <dbReference type="RuleBase" id="RU003616"/>
    </source>
</evidence>
<proteinExistence type="inferred from homology"/>
<dbReference type="InterPro" id="IPR008978">
    <property type="entry name" value="HSP20-like_chaperone"/>
</dbReference>
<dbReference type="EMBL" id="RPFJ01000006">
    <property type="protein sequence ID" value="RPD98738.1"/>
    <property type="molecule type" value="Genomic_DNA"/>
</dbReference>
<dbReference type="RefSeq" id="WP_123897052.1">
    <property type="nucleotide sequence ID" value="NZ_RPFJ01000006.1"/>
</dbReference>
<gene>
    <name evidence="4" type="ORF">EGM88_05990</name>
</gene>
<dbReference type="PROSITE" id="PS01031">
    <property type="entry name" value="SHSP"/>
    <property type="match status" value="1"/>
</dbReference>
<dbReference type="InterPro" id="IPR002068">
    <property type="entry name" value="A-crystallin/Hsp20_dom"/>
</dbReference>
<organism evidence="4 5">
    <name type="scientific">Aureibaculum marinum</name>
    <dbReference type="NCBI Taxonomy" id="2487930"/>
    <lineage>
        <taxon>Bacteria</taxon>
        <taxon>Pseudomonadati</taxon>
        <taxon>Bacteroidota</taxon>
        <taxon>Flavobacteriia</taxon>
        <taxon>Flavobacteriales</taxon>
        <taxon>Flavobacteriaceae</taxon>
        <taxon>Aureibaculum</taxon>
    </lineage>
</organism>
<accession>A0A3N4NWV0</accession>
<dbReference type="InterPro" id="IPR031107">
    <property type="entry name" value="Small_HSP"/>
</dbReference>
<protein>
    <submittedName>
        <fullName evidence="4">Hsp20/alpha crystallin family protein</fullName>
    </submittedName>
</protein>
<dbReference type="Gene3D" id="2.60.40.790">
    <property type="match status" value="1"/>
</dbReference>
<evidence type="ECO:0000259" key="3">
    <source>
        <dbReference type="PROSITE" id="PS01031"/>
    </source>
</evidence>
<dbReference type="Pfam" id="PF00011">
    <property type="entry name" value="HSP20"/>
    <property type="match status" value="1"/>
</dbReference>
<name>A0A3N4NWV0_9FLAO</name>
<dbReference type="OrthoDB" id="9814487at2"/>